<dbReference type="InterPro" id="IPR036770">
    <property type="entry name" value="Ankyrin_rpt-contain_sf"/>
</dbReference>
<dbReference type="PANTHER" id="PTHR24198:SF165">
    <property type="entry name" value="ANKYRIN REPEAT-CONTAINING PROTEIN-RELATED"/>
    <property type="match status" value="1"/>
</dbReference>
<keyword evidence="1" id="KW-0677">Repeat</keyword>
<dbReference type="Gene3D" id="1.25.40.20">
    <property type="entry name" value="Ankyrin repeat-containing domain"/>
    <property type="match status" value="2"/>
</dbReference>
<name>A0AAN6P6E6_9PEZI</name>
<evidence type="ECO:0000313" key="6">
    <source>
        <dbReference type="EMBL" id="KAK4032613.1"/>
    </source>
</evidence>
<dbReference type="Pfam" id="PF12796">
    <property type="entry name" value="Ank_2"/>
    <property type="match status" value="1"/>
</dbReference>
<dbReference type="Pfam" id="PF00023">
    <property type="entry name" value="Ank"/>
    <property type="match status" value="1"/>
</dbReference>
<dbReference type="PANTHER" id="PTHR24198">
    <property type="entry name" value="ANKYRIN REPEAT AND PROTEIN KINASE DOMAIN-CONTAINING PROTEIN"/>
    <property type="match status" value="1"/>
</dbReference>
<evidence type="ECO:0000256" key="2">
    <source>
        <dbReference type="ARBA" id="ARBA00023043"/>
    </source>
</evidence>
<evidence type="ECO:0000259" key="5">
    <source>
        <dbReference type="SMART" id="SM00338"/>
    </source>
</evidence>
<feature type="repeat" description="ANK" evidence="3">
    <location>
        <begin position="175"/>
        <end position="204"/>
    </location>
</feature>
<feature type="repeat" description="ANK" evidence="3">
    <location>
        <begin position="124"/>
        <end position="156"/>
    </location>
</feature>
<dbReference type="AlphaFoldDB" id="A0AAN6P6E6"/>
<dbReference type="EMBL" id="MU854590">
    <property type="protein sequence ID" value="KAK4032613.1"/>
    <property type="molecule type" value="Genomic_DNA"/>
</dbReference>
<dbReference type="PROSITE" id="PS50088">
    <property type="entry name" value="ANK_REPEAT"/>
    <property type="match status" value="2"/>
</dbReference>
<evidence type="ECO:0000256" key="4">
    <source>
        <dbReference type="SAM" id="MobiDB-lite"/>
    </source>
</evidence>
<dbReference type="Gene3D" id="1.20.5.170">
    <property type="match status" value="1"/>
</dbReference>
<dbReference type="InterPro" id="IPR046347">
    <property type="entry name" value="bZIP_sf"/>
</dbReference>
<comment type="caution">
    <text evidence="6">The sequence shown here is derived from an EMBL/GenBank/DDBJ whole genome shotgun (WGS) entry which is preliminary data.</text>
</comment>
<dbReference type="GO" id="GO:0003700">
    <property type="term" value="F:DNA-binding transcription factor activity"/>
    <property type="evidence" value="ECO:0007669"/>
    <property type="project" value="InterPro"/>
</dbReference>
<feature type="compositionally biased region" description="Basic residues" evidence="4">
    <location>
        <begin position="26"/>
        <end position="35"/>
    </location>
</feature>
<sequence>MYNSHAQLSDTIVAGGARLAELDKREHKRERKRQQNRIAQRNYRRNQKERMQALETALGRLESVETTTAVASPPASHAATDGLLDNSLPAAPLAVTSPATAMEREDMSLWAIDQGANIARQDNNGATPLHLAAECGSERLVKLLLEKSANPYETDFLGRTALFKAVQSGNKTDALGNVALHVAVQSGSEQLTLLLLQHGANIDA</sequence>
<dbReference type="SMART" id="SM00248">
    <property type="entry name" value="ANK"/>
    <property type="match status" value="2"/>
</dbReference>
<dbReference type="SUPFAM" id="SSF48403">
    <property type="entry name" value="Ankyrin repeat"/>
    <property type="match status" value="1"/>
</dbReference>
<dbReference type="InterPro" id="IPR002110">
    <property type="entry name" value="Ankyrin_rpt"/>
</dbReference>
<dbReference type="CDD" id="cd14688">
    <property type="entry name" value="bZIP_YAP"/>
    <property type="match status" value="1"/>
</dbReference>
<proteinExistence type="predicted"/>
<evidence type="ECO:0000256" key="3">
    <source>
        <dbReference type="PROSITE-ProRule" id="PRU00023"/>
    </source>
</evidence>
<feature type="region of interest" description="Disordered" evidence="4">
    <location>
        <begin position="23"/>
        <end position="47"/>
    </location>
</feature>
<protein>
    <submittedName>
        <fullName evidence="6">Ankyrin repeat-containing domain protein</fullName>
    </submittedName>
</protein>
<evidence type="ECO:0000256" key="1">
    <source>
        <dbReference type="ARBA" id="ARBA00022737"/>
    </source>
</evidence>
<gene>
    <name evidence="6" type="ORF">C8A01DRAFT_50622</name>
</gene>
<dbReference type="PROSITE" id="PS50297">
    <property type="entry name" value="ANK_REP_REGION"/>
    <property type="match status" value="2"/>
</dbReference>
<dbReference type="PRINTS" id="PR01415">
    <property type="entry name" value="ANKYRIN"/>
</dbReference>
<accession>A0AAN6P6E6</accession>
<dbReference type="Proteomes" id="UP001303115">
    <property type="component" value="Unassembled WGS sequence"/>
</dbReference>
<feature type="domain" description="BZIP" evidence="5">
    <location>
        <begin position="24"/>
        <end position="86"/>
    </location>
</feature>
<keyword evidence="2 3" id="KW-0040">ANK repeat</keyword>
<evidence type="ECO:0000313" key="7">
    <source>
        <dbReference type="Proteomes" id="UP001303115"/>
    </source>
</evidence>
<organism evidence="6 7">
    <name type="scientific">Parachaetomium inaequale</name>
    <dbReference type="NCBI Taxonomy" id="2588326"/>
    <lineage>
        <taxon>Eukaryota</taxon>
        <taxon>Fungi</taxon>
        <taxon>Dikarya</taxon>
        <taxon>Ascomycota</taxon>
        <taxon>Pezizomycotina</taxon>
        <taxon>Sordariomycetes</taxon>
        <taxon>Sordariomycetidae</taxon>
        <taxon>Sordariales</taxon>
        <taxon>Chaetomiaceae</taxon>
        <taxon>Parachaetomium</taxon>
    </lineage>
</organism>
<dbReference type="SMART" id="SM00338">
    <property type="entry name" value="BRLZ"/>
    <property type="match status" value="1"/>
</dbReference>
<reference evidence="7" key="1">
    <citation type="journal article" date="2023" name="Mol. Phylogenet. Evol.">
        <title>Genome-scale phylogeny and comparative genomics of the fungal order Sordariales.</title>
        <authorList>
            <person name="Hensen N."/>
            <person name="Bonometti L."/>
            <person name="Westerberg I."/>
            <person name="Brannstrom I.O."/>
            <person name="Guillou S."/>
            <person name="Cros-Aarteil S."/>
            <person name="Calhoun S."/>
            <person name="Haridas S."/>
            <person name="Kuo A."/>
            <person name="Mondo S."/>
            <person name="Pangilinan J."/>
            <person name="Riley R."/>
            <person name="LaButti K."/>
            <person name="Andreopoulos B."/>
            <person name="Lipzen A."/>
            <person name="Chen C."/>
            <person name="Yan M."/>
            <person name="Daum C."/>
            <person name="Ng V."/>
            <person name="Clum A."/>
            <person name="Steindorff A."/>
            <person name="Ohm R.A."/>
            <person name="Martin F."/>
            <person name="Silar P."/>
            <person name="Natvig D.O."/>
            <person name="Lalanne C."/>
            <person name="Gautier V."/>
            <person name="Ament-Velasquez S.L."/>
            <person name="Kruys A."/>
            <person name="Hutchinson M.I."/>
            <person name="Powell A.J."/>
            <person name="Barry K."/>
            <person name="Miller A.N."/>
            <person name="Grigoriev I.V."/>
            <person name="Debuchy R."/>
            <person name="Gladieux P."/>
            <person name="Hiltunen Thoren M."/>
            <person name="Johannesson H."/>
        </authorList>
    </citation>
    <scope>NUCLEOTIDE SEQUENCE [LARGE SCALE GENOMIC DNA]</scope>
    <source>
        <strain evidence="7">CBS 284.82</strain>
    </source>
</reference>
<dbReference type="InterPro" id="IPR004827">
    <property type="entry name" value="bZIP"/>
</dbReference>
<keyword evidence="7" id="KW-1185">Reference proteome</keyword>
<dbReference type="SUPFAM" id="SSF57959">
    <property type="entry name" value="Leucine zipper domain"/>
    <property type="match status" value="1"/>
</dbReference>